<dbReference type="EC" id="2.7.4.6" evidence="4"/>
<keyword evidence="6" id="KW-0808">Transferase</keyword>
<dbReference type="STRING" id="246404.A0A507FCM7"/>
<evidence type="ECO:0000256" key="9">
    <source>
        <dbReference type="ARBA" id="ARBA00023274"/>
    </source>
</evidence>
<feature type="binding site" evidence="10">
    <location>
        <position position="449"/>
    </location>
    <ligand>
        <name>ATP</name>
        <dbReference type="ChEBI" id="CHEBI:30616"/>
    </ligand>
</feature>
<evidence type="ECO:0000259" key="13">
    <source>
        <dbReference type="SMART" id="SM00562"/>
    </source>
</evidence>
<dbReference type="CDD" id="cd04413">
    <property type="entry name" value="NDPk_I"/>
    <property type="match status" value="1"/>
</dbReference>
<comment type="similarity">
    <text evidence="3 11">Belongs to the universal ribosomal protein uL22 family.</text>
</comment>
<dbReference type="InterPro" id="IPR036394">
    <property type="entry name" value="Ribosomal_uL22_sf"/>
</dbReference>
<protein>
    <recommendedName>
        <fullName evidence="5">Nucleoside diphosphate kinase</fullName>
        <ecNumber evidence="4">2.7.4.6</ecNumber>
    </recommendedName>
</protein>
<keyword evidence="8 11" id="KW-0689">Ribosomal protein</keyword>
<dbReference type="GO" id="GO:0006241">
    <property type="term" value="P:CTP biosynthetic process"/>
    <property type="evidence" value="ECO:0007669"/>
    <property type="project" value="InterPro"/>
</dbReference>
<reference evidence="14 15" key="1">
    <citation type="journal article" date="2019" name="Sci. Rep.">
        <title>Comparative genomics of chytrid fungi reveal insights into the obligate biotrophic and pathogenic lifestyle of Synchytrium endobioticum.</title>
        <authorList>
            <person name="van de Vossenberg B.T.L.H."/>
            <person name="Warris S."/>
            <person name="Nguyen H.D.T."/>
            <person name="van Gent-Pelzer M.P.E."/>
            <person name="Joly D.L."/>
            <person name="van de Geest H.C."/>
            <person name="Bonants P.J.M."/>
            <person name="Smith D.S."/>
            <person name="Levesque C.A."/>
            <person name="van der Lee T.A.J."/>
        </authorList>
    </citation>
    <scope>NUCLEOTIDE SEQUENCE [LARGE SCALE GENOMIC DNA]</scope>
    <source>
        <strain evidence="14 15">CBS 675.73</strain>
    </source>
</reference>
<evidence type="ECO:0000313" key="15">
    <source>
        <dbReference type="Proteomes" id="UP000320333"/>
    </source>
</evidence>
<name>A0A507FCM7_9FUNG</name>
<dbReference type="AlphaFoldDB" id="A0A507FCM7"/>
<evidence type="ECO:0000256" key="4">
    <source>
        <dbReference type="ARBA" id="ARBA00012966"/>
    </source>
</evidence>
<feature type="binding site" evidence="10">
    <location>
        <position position="466"/>
    </location>
    <ligand>
        <name>ATP</name>
        <dbReference type="ChEBI" id="CHEBI:30616"/>
    </ligand>
</feature>
<sequence>MSKRFFSSTSAVQAIKPNVARAHGPTRPRVYAKMQNALAKGVPSSLPLDAQQAMQQAREKAVERKEALKKQLGVGLTRAFDAAETLRREGVDPLSDSPRLKHPHDRFLQRLKNDGGDKIITTRSNVLHTMHSRFVPLLNDIRGLSLQDALLTLAWHRKRITSKVSKPLENALVKAKLEGNFDLEKTYVADAFIKPNGAILSTQFRKRFLKGRGRYGSTQHAITAMLELTLQEREKPFARKVADPLEWVRARLRARVGDMKKGDASLKVQDVFERVCSKKVVKEVKMLFTRMATTLRSGVRFASTRTAGAAARAAPIGVMAGVAGLAAVSFGIVSSVSNPIHNDAKKPAPEAPLKTAAGVKGGVERTFIAIKPDGVQRGMISEVIHRFERKGYKLVAIKAIVPPKALAEEHYGDLKARPFYPGLVSYMTSGKAPVIAMVWEGVDVIRQGRRIIGATNPLDAEPGSIRGDYTISVGRNAIHGSDSFESATIEIGLWFKPEEVYNWQFAHAEWIESKN</sequence>
<dbReference type="FunFam" id="3.30.70.141:FF:000002">
    <property type="entry name" value="Nucleoside diphosphate kinase"/>
    <property type="match status" value="1"/>
</dbReference>
<comment type="similarity">
    <text evidence="2 10 12">Belongs to the NDK family.</text>
</comment>
<dbReference type="Gene3D" id="3.90.470.10">
    <property type="entry name" value="Ribosomal protein L22/L17"/>
    <property type="match status" value="1"/>
</dbReference>
<comment type="caution">
    <text evidence="14">The sequence shown here is derived from an EMBL/GenBank/DDBJ whole genome shotgun (WGS) entry which is preliminary data.</text>
</comment>
<evidence type="ECO:0000256" key="8">
    <source>
        <dbReference type="ARBA" id="ARBA00022980"/>
    </source>
</evidence>
<evidence type="ECO:0000256" key="3">
    <source>
        <dbReference type="ARBA" id="ARBA00009451"/>
    </source>
</evidence>
<feature type="domain" description="Nucleoside diphosphate kinase-like" evidence="13">
    <location>
        <begin position="363"/>
        <end position="502"/>
    </location>
</feature>
<dbReference type="InterPro" id="IPR001564">
    <property type="entry name" value="Nucleoside_diP_kinase"/>
</dbReference>
<feature type="binding site" evidence="10">
    <location>
        <position position="455"/>
    </location>
    <ligand>
        <name>ATP</name>
        <dbReference type="ChEBI" id="CHEBI:30616"/>
    </ligand>
</feature>
<evidence type="ECO:0000256" key="12">
    <source>
        <dbReference type="RuleBase" id="RU004011"/>
    </source>
</evidence>
<organism evidence="14 15">
    <name type="scientific">Chytriomyces confervae</name>
    <dbReference type="NCBI Taxonomy" id="246404"/>
    <lineage>
        <taxon>Eukaryota</taxon>
        <taxon>Fungi</taxon>
        <taxon>Fungi incertae sedis</taxon>
        <taxon>Chytridiomycota</taxon>
        <taxon>Chytridiomycota incertae sedis</taxon>
        <taxon>Chytridiomycetes</taxon>
        <taxon>Chytridiales</taxon>
        <taxon>Chytriomycetaceae</taxon>
        <taxon>Chytriomyces</taxon>
    </lineage>
</organism>
<feature type="binding site" evidence="10">
    <location>
        <position position="476"/>
    </location>
    <ligand>
        <name>ATP</name>
        <dbReference type="ChEBI" id="CHEBI:30616"/>
    </ligand>
</feature>
<dbReference type="GO" id="GO:0006412">
    <property type="term" value="P:translation"/>
    <property type="evidence" value="ECO:0007669"/>
    <property type="project" value="InterPro"/>
</dbReference>
<feature type="active site" description="Pros-phosphohistidine intermediate" evidence="10">
    <location>
        <position position="479"/>
    </location>
</feature>
<evidence type="ECO:0000256" key="5">
    <source>
        <dbReference type="ARBA" id="ARBA00017632"/>
    </source>
</evidence>
<dbReference type="SUPFAM" id="SSF54919">
    <property type="entry name" value="Nucleoside diphosphate kinase, NDK"/>
    <property type="match status" value="1"/>
</dbReference>
<dbReference type="GO" id="GO:1990904">
    <property type="term" value="C:ribonucleoprotein complex"/>
    <property type="evidence" value="ECO:0007669"/>
    <property type="project" value="UniProtKB-KW"/>
</dbReference>
<dbReference type="InterPro" id="IPR034907">
    <property type="entry name" value="NDK-like_dom"/>
</dbReference>
<dbReference type="OrthoDB" id="2162449at2759"/>
<evidence type="ECO:0000256" key="7">
    <source>
        <dbReference type="ARBA" id="ARBA00022777"/>
    </source>
</evidence>
<keyword evidence="15" id="KW-1185">Reference proteome</keyword>
<feature type="binding site" evidence="10">
    <location>
        <position position="371"/>
    </location>
    <ligand>
        <name>ATP</name>
        <dbReference type="ChEBI" id="CHEBI:30616"/>
    </ligand>
</feature>
<dbReference type="Gene3D" id="3.30.70.141">
    <property type="entry name" value="Nucleoside diphosphate kinase-like domain"/>
    <property type="match status" value="1"/>
</dbReference>
<evidence type="ECO:0000256" key="6">
    <source>
        <dbReference type="ARBA" id="ARBA00022679"/>
    </source>
</evidence>
<dbReference type="InterPro" id="IPR001063">
    <property type="entry name" value="Ribosomal_uL22"/>
</dbReference>
<keyword evidence="9 11" id="KW-0687">Ribonucleoprotein</keyword>
<dbReference type="PANTHER" id="PTHR11349">
    <property type="entry name" value="NUCLEOSIDE DIPHOSPHATE KINASE"/>
    <property type="match status" value="1"/>
</dbReference>
<dbReference type="Pfam" id="PF00237">
    <property type="entry name" value="Ribosomal_L22"/>
    <property type="match status" value="1"/>
</dbReference>
<feature type="binding site" evidence="10">
    <location>
        <position position="419"/>
    </location>
    <ligand>
        <name>ATP</name>
        <dbReference type="ChEBI" id="CHEBI:30616"/>
    </ligand>
</feature>
<dbReference type="GO" id="GO:0003735">
    <property type="term" value="F:structural constituent of ribosome"/>
    <property type="evidence" value="ECO:0007669"/>
    <property type="project" value="InterPro"/>
</dbReference>
<evidence type="ECO:0000256" key="11">
    <source>
        <dbReference type="RuleBase" id="RU004005"/>
    </source>
</evidence>
<accession>A0A507FCM7</accession>
<dbReference type="PRINTS" id="PR01243">
    <property type="entry name" value="NUCDPKINASE"/>
</dbReference>
<dbReference type="Proteomes" id="UP000320333">
    <property type="component" value="Unassembled WGS sequence"/>
</dbReference>
<dbReference type="InterPro" id="IPR036850">
    <property type="entry name" value="NDK-like_dom_sf"/>
</dbReference>
<proteinExistence type="inferred from homology"/>
<evidence type="ECO:0000256" key="10">
    <source>
        <dbReference type="PROSITE-ProRule" id="PRU00706"/>
    </source>
</evidence>
<dbReference type="EMBL" id="QEAP01000153">
    <property type="protein sequence ID" value="TPX73964.1"/>
    <property type="molecule type" value="Genomic_DNA"/>
</dbReference>
<evidence type="ECO:0000256" key="1">
    <source>
        <dbReference type="ARBA" id="ARBA00001946"/>
    </source>
</evidence>
<dbReference type="NCBIfam" id="NF001908">
    <property type="entry name" value="PRK00668.1"/>
    <property type="match status" value="1"/>
</dbReference>
<dbReference type="HAMAP" id="MF_00451">
    <property type="entry name" value="NDP_kinase"/>
    <property type="match status" value="1"/>
</dbReference>
<dbReference type="GO" id="GO:0006228">
    <property type="term" value="P:UTP biosynthetic process"/>
    <property type="evidence" value="ECO:0007669"/>
    <property type="project" value="InterPro"/>
</dbReference>
<evidence type="ECO:0000256" key="2">
    <source>
        <dbReference type="ARBA" id="ARBA00008142"/>
    </source>
</evidence>
<evidence type="ECO:0000313" key="14">
    <source>
        <dbReference type="EMBL" id="TPX73964.1"/>
    </source>
</evidence>
<dbReference type="PROSITE" id="PS51374">
    <property type="entry name" value="NDPK_LIKE"/>
    <property type="match status" value="1"/>
</dbReference>
<dbReference type="Pfam" id="PF00334">
    <property type="entry name" value="NDK"/>
    <property type="match status" value="1"/>
</dbReference>
<dbReference type="GO" id="GO:0006183">
    <property type="term" value="P:GTP biosynthetic process"/>
    <property type="evidence" value="ECO:0007669"/>
    <property type="project" value="InterPro"/>
</dbReference>
<dbReference type="GO" id="GO:0005840">
    <property type="term" value="C:ribosome"/>
    <property type="evidence" value="ECO:0007669"/>
    <property type="project" value="UniProtKB-KW"/>
</dbReference>
<gene>
    <name evidence="14" type="primary">YNK1D</name>
    <name evidence="14" type="ORF">CcCBS67573_g04765</name>
</gene>
<dbReference type="SUPFAM" id="SSF54843">
    <property type="entry name" value="Ribosomal protein L22"/>
    <property type="match status" value="1"/>
</dbReference>
<keyword evidence="7 14" id="KW-0418">Kinase</keyword>
<dbReference type="GO" id="GO:0004550">
    <property type="term" value="F:nucleoside diphosphate kinase activity"/>
    <property type="evidence" value="ECO:0007669"/>
    <property type="project" value="UniProtKB-EC"/>
</dbReference>
<dbReference type="SMART" id="SM00562">
    <property type="entry name" value="NDK"/>
    <property type="match status" value="1"/>
</dbReference>
<comment type="cofactor">
    <cofactor evidence="1">
        <name>Mg(2+)</name>
        <dbReference type="ChEBI" id="CHEBI:18420"/>
    </cofactor>
</comment>